<dbReference type="EMBL" id="WITC01000026">
    <property type="protein sequence ID" value="MQX14169.1"/>
    <property type="molecule type" value="Genomic_DNA"/>
</dbReference>
<evidence type="ECO:0000313" key="1">
    <source>
        <dbReference type="EMBL" id="MQX14169.1"/>
    </source>
</evidence>
<dbReference type="Proteomes" id="UP000439983">
    <property type="component" value="Unassembled WGS sequence"/>
</dbReference>
<reference evidence="1 2" key="1">
    <citation type="journal article" date="2013" name="Genome Biol.">
        <title>Comparative genomics of the core and accessory genomes of 48 Sinorhizobium strains comprising five genospecies.</title>
        <authorList>
            <person name="Sugawara M."/>
            <person name="Epstein B."/>
            <person name="Badgley B.D."/>
            <person name="Unno T."/>
            <person name="Xu L."/>
            <person name="Reese J."/>
            <person name="Gyaneshwar P."/>
            <person name="Denny R."/>
            <person name="Mudge J."/>
            <person name="Bharti A.K."/>
            <person name="Farmer A.D."/>
            <person name="May G.D."/>
            <person name="Woodward J.E."/>
            <person name="Medigue C."/>
            <person name="Vallenet D."/>
            <person name="Lajus A."/>
            <person name="Rouy Z."/>
            <person name="Martinez-Vaz B."/>
            <person name="Tiffin P."/>
            <person name="Young N.D."/>
            <person name="Sadowsky M.J."/>
        </authorList>
    </citation>
    <scope>NUCLEOTIDE SEQUENCE [LARGE SCALE GENOMIC DNA]</scope>
    <source>
        <strain evidence="1 2">USDA4894</strain>
    </source>
</reference>
<accession>A0A6N7LAE9</accession>
<dbReference type="AlphaFoldDB" id="A0A6N7LAE9"/>
<gene>
    <name evidence="1" type="ORF">GHK62_05180</name>
</gene>
<dbReference type="OrthoDB" id="7264976at2"/>
<comment type="caution">
    <text evidence="1">The sequence shown here is derived from an EMBL/GenBank/DDBJ whole genome shotgun (WGS) entry which is preliminary data.</text>
</comment>
<dbReference type="RefSeq" id="WP_153437251.1">
    <property type="nucleotide sequence ID" value="NZ_JACIGA010000010.1"/>
</dbReference>
<sequence>MQLGLSESARFATAEEARFRIEYPNSSPRKSRIIALDEPSLALLSTLADMSWSGAHFLRYVSAKGATDSLHMLPVDAVLEDLEGRTVSLADEIADADIIVMITTAGTAADAAEVIGNACFVRNKLTTGLVRNADGVSAEDLARTLTTMRPFAAMLVISNGDEYVGEMLSALRV</sequence>
<proteinExistence type="predicted"/>
<keyword evidence="2" id="KW-1185">Reference proteome</keyword>
<evidence type="ECO:0000313" key="2">
    <source>
        <dbReference type="Proteomes" id="UP000439983"/>
    </source>
</evidence>
<name>A0A6N7LAE9_SINTE</name>
<protein>
    <submittedName>
        <fullName evidence="1">Uncharacterized protein</fullName>
    </submittedName>
</protein>
<organism evidence="1 2">
    <name type="scientific">Sinorhizobium terangae</name>
    <dbReference type="NCBI Taxonomy" id="110322"/>
    <lineage>
        <taxon>Bacteria</taxon>
        <taxon>Pseudomonadati</taxon>
        <taxon>Pseudomonadota</taxon>
        <taxon>Alphaproteobacteria</taxon>
        <taxon>Hyphomicrobiales</taxon>
        <taxon>Rhizobiaceae</taxon>
        <taxon>Sinorhizobium/Ensifer group</taxon>
        <taxon>Sinorhizobium</taxon>
    </lineage>
</organism>